<keyword evidence="4" id="KW-1185">Reference proteome</keyword>
<proteinExistence type="predicted"/>
<reference evidence="3 4" key="1">
    <citation type="submission" date="2017-06" db="EMBL/GenBank/DDBJ databases">
        <authorList>
            <person name="Kim H.J."/>
            <person name="Triplett B.A."/>
        </authorList>
    </citation>
    <scope>NUCLEOTIDE SEQUENCE [LARGE SCALE GENOMIC DNA]</scope>
    <source>
        <strain evidence="3 4">SCA</strain>
    </source>
</reference>
<dbReference type="Proteomes" id="UP000198304">
    <property type="component" value="Unassembled WGS sequence"/>
</dbReference>
<evidence type="ECO:0000313" key="4">
    <source>
        <dbReference type="Proteomes" id="UP000198304"/>
    </source>
</evidence>
<name>A0A239EYJ2_9FIRM</name>
<evidence type="ECO:0000313" key="3">
    <source>
        <dbReference type="EMBL" id="SNS49689.1"/>
    </source>
</evidence>
<feature type="signal peptide" evidence="2">
    <location>
        <begin position="1"/>
        <end position="23"/>
    </location>
</feature>
<evidence type="ECO:0000256" key="2">
    <source>
        <dbReference type="SAM" id="SignalP"/>
    </source>
</evidence>
<dbReference type="PANTHER" id="PTHR47245:SF2">
    <property type="entry name" value="PEPTIDYL-PROLYL CIS-TRANS ISOMERASE HP_0175-RELATED"/>
    <property type="match status" value="1"/>
</dbReference>
<gene>
    <name evidence="3" type="ORF">SAMN05446037_101199</name>
</gene>
<evidence type="ECO:0000256" key="1">
    <source>
        <dbReference type="SAM" id="Coils"/>
    </source>
</evidence>
<accession>A0A239EYJ2</accession>
<feature type="coiled-coil region" evidence="1">
    <location>
        <begin position="99"/>
        <end position="137"/>
    </location>
</feature>
<keyword evidence="2" id="KW-0732">Signal</keyword>
<dbReference type="AlphaFoldDB" id="A0A239EYJ2"/>
<dbReference type="Gene3D" id="1.10.4030.10">
    <property type="entry name" value="Porin chaperone SurA, peptide-binding domain"/>
    <property type="match status" value="1"/>
</dbReference>
<dbReference type="PANTHER" id="PTHR47245">
    <property type="entry name" value="PEPTIDYLPROLYL ISOMERASE"/>
    <property type="match status" value="1"/>
</dbReference>
<protein>
    <submittedName>
        <fullName evidence="3">SurA N-terminal domain-containing protein</fullName>
    </submittedName>
</protein>
<dbReference type="Pfam" id="PF13624">
    <property type="entry name" value="SurA_N_3"/>
    <property type="match status" value="1"/>
</dbReference>
<dbReference type="EMBL" id="FZOJ01000011">
    <property type="protein sequence ID" value="SNS49689.1"/>
    <property type="molecule type" value="Genomic_DNA"/>
</dbReference>
<dbReference type="RefSeq" id="WP_176431357.1">
    <property type="nucleotide sequence ID" value="NZ_FZOJ01000011.1"/>
</dbReference>
<keyword evidence="1" id="KW-0175">Coiled coil</keyword>
<dbReference type="InterPro" id="IPR027304">
    <property type="entry name" value="Trigger_fact/SurA_dom_sf"/>
</dbReference>
<sequence length="226" mass="25864">MLRKLFIVILAGMLMISFSACTAKEEGAADSAEENGAAVVALVNDTEIQRIDFETMVENMKLSYLQFGIDFESEESKEILAMIEEEALNNLIQQQLLLQDALEKRYEVSKDEIDDEIKQIKSQFDNEEEFLAALEANQLTLDVLEKNVANDIMLEQYIQDEIGEPSASEEEIRAMYEEYSQTTEDAPTFEEMKLQLEENIKYQKFQVSFGELIENLEAKSSIEILL</sequence>
<dbReference type="SUPFAM" id="SSF109998">
    <property type="entry name" value="Triger factor/SurA peptide-binding domain-like"/>
    <property type="match status" value="1"/>
</dbReference>
<organism evidence="3 4">
    <name type="scientific">Anaerovirgula multivorans</name>
    <dbReference type="NCBI Taxonomy" id="312168"/>
    <lineage>
        <taxon>Bacteria</taxon>
        <taxon>Bacillati</taxon>
        <taxon>Bacillota</taxon>
        <taxon>Clostridia</taxon>
        <taxon>Peptostreptococcales</taxon>
        <taxon>Natronincolaceae</taxon>
        <taxon>Anaerovirgula</taxon>
    </lineage>
</organism>
<dbReference type="InterPro" id="IPR050245">
    <property type="entry name" value="PrsA_foldase"/>
</dbReference>
<dbReference type="PROSITE" id="PS51257">
    <property type="entry name" value="PROKAR_LIPOPROTEIN"/>
    <property type="match status" value="1"/>
</dbReference>
<feature type="chain" id="PRO_5038904417" evidence="2">
    <location>
        <begin position="24"/>
        <end position="226"/>
    </location>
</feature>